<dbReference type="Pfam" id="PF13242">
    <property type="entry name" value="Hydrolase_like"/>
    <property type="match status" value="1"/>
</dbReference>
<organism evidence="1 2">
    <name type="scientific">Palleronia aestuarii</name>
    <dbReference type="NCBI Taxonomy" id="568105"/>
    <lineage>
        <taxon>Bacteria</taxon>
        <taxon>Pseudomonadati</taxon>
        <taxon>Pseudomonadota</taxon>
        <taxon>Alphaproteobacteria</taxon>
        <taxon>Rhodobacterales</taxon>
        <taxon>Roseobacteraceae</taxon>
        <taxon>Palleronia</taxon>
    </lineage>
</organism>
<dbReference type="CDD" id="cd07525">
    <property type="entry name" value="HAD_like"/>
    <property type="match status" value="1"/>
</dbReference>
<proteinExistence type="predicted"/>
<keyword evidence="1" id="KW-0378">Hydrolase</keyword>
<reference evidence="1 2" key="1">
    <citation type="submission" date="2018-06" db="EMBL/GenBank/DDBJ databases">
        <title>Genomic Encyclopedia of Archaeal and Bacterial Type Strains, Phase II (KMG-II): from individual species to whole genera.</title>
        <authorList>
            <person name="Goeker M."/>
        </authorList>
    </citation>
    <scope>NUCLEOTIDE SEQUENCE [LARGE SCALE GENOMIC DNA]</scope>
    <source>
        <strain evidence="1 2">DSM 22009</strain>
    </source>
</reference>
<dbReference type="SUPFAM" id="SSF56784">
    <property type="entry name" value="HAD-like"/>
    <property type="match status" value="1"/>
</dbReference>
<dbReference type="PANTHER" id="PTHR19288:SF90">
    <property type="entry name" value="OS08G0542600 PROTEIN"/>
    <property type="match status" value="1"/>
</dbReference>
<protein>
    <submittedName>
        <fullName evidence="1">HAD superfamily hydrolase (TIGR01459 family)</fullName>
    </submittedName>
</protein>
<dbReference type="GO" id="GO:0005737">
    <property type="term" value="C:cytoplasm"/>
    <property type="evidence" value="ECO:0007669"/>
    <property type="project" value="TreeGrafter"/>
</dbReference>
<accession>A0A2W7NZE4</accession>
<comment type="caution">
    <text evidence="1">The sequence shown here is derived from an EMBL/GenBank/DDBJ whole genome shotgun (WGS) entry which is preliminary data.</text>
</comment>
<evidence type="ECO:0000313" key="1">
    <source>
        <dbReference type="EMBL" id="PZX16582.1"/>
    </source>
</evidence>
<evidence type="ECO:0000313" key="2">
    <source>
        <dbReference type="Proteomes" id="UP000248916"/>
    </source>
</evidence>
<gene>
    <name evidence="1" type="ORF">LX81_01953</name>
</gene>
<dbReference type="RefSeq" id="WP_111537108.1">
    <property type="nucleotide sequence ID" value="NZ_QKZL01000006.1"/>
</dbReference>
<dbReference type="Gene3D" id="3.40.50.1000">
    <property type="entry name" value="HAD superfamily/HAD-like"/>
    <property type="match status" value="2"/>
</dbReference>
<dbReference type="Pfam" id="PF13344">
    <property type="entry name" value="Hydrolase_6"/>
    <property type="match status" value="1"/>
</dbReference>
<sequence>MTQIIDALSEVAEDYDAVFCDLWGCLHDGVRALPEAVEALTRFKEGGGSVVLLTNAPRPRASVAEQIAAMGVPEDCWDTIATSGDAARLAMFRGEIGQKLYHIGVDRDSGFFEPLQIMENPVEITRVPLAEAEGIVCTGPFDAHADPSVLRPELLHAKTLGLRMLNANPDVVVDRGERREWCAGAVAELYESMGGEVLSFGKPYPPVYDLARRRLAEFGADVPDSRILAIGDGIATDVKGAIGEGLDVLFVTGGLAAAETETTRQPQEAALRSFLDSQMMSPTFAIGKLR</sequence>
<dbReference type="GO" id="GO:0016791">
    <property type="term" value="F:phosphatase activity"/>
    <property type="evidence" value="ECO:0007669"/>
    <property type="project" value="TreeGrafter"/>
</dbReference>
<dbReference type="InterPro" id="IPR006356">
    <property type="entry name" value="HAD-SF_hydro_IIA_hyp3"/>
</dbReference>
<keyword evidence="2" id="KW-1185">Reference proteome</keyword>
<dbReference type="InterPro" id="IPR036412">
    <property type="entry name" value="HAD-like_sf"/>
</dbReference>
<dbReference type="NCBIfam" id="TIGR01459">
    <property type="entry name" value="HAD-SF-IIA-hyp4"/>
    <property type="match status" value="1"/>
</dbReference>
<dbReference type="InterPro" id="IPR006357">
    <property type="entry name" value="HAD-SF_hydro_IIA"/>
</dbReference>
<dbReference type="AlphaFoldDB" id="A0A2W7NZE4"/>
<dbReference type="OrthoDB" id="9791073at2"/>
<dbReference type="Proteomes" id="UP000248916">
    <property type="component" value="Unassembled WGS sequence"/>
</dbReference>
<dbReference type="PANTHER" id="PTHR19288">
    <property type="entry name" value="4-NITROPHENYLPHOSPHATASE-RELATED"/>
    <property type="match status" value="1"/>
</dbReference>
<name>A0A2W7NZE4_9RHOB</name>
<dbReference type="EMBL" id="QKZL01000006">
    <property type="protein sequence ID" value="PZX16582.1"/>
    <property type="molecule type" value="Genomic_DNA"/>
</dbReference>
<dbReference type="InterPro" id="IPR023214">
    <property type="entry name" value="HAD_sf"/>
</dbReference>